<gene>
    <name evidence="12" type="ORF">SSS_5482</name>
</gene>
<accession>A0A834RD11</accession>
<evidence type="ECO:0000256" key="6">
    <source>
        <dbReference type="ARBA" id="ARBA00023170"/>
    </source>
</evidence>
<reference evidence="12" key="2">
    <citation type="submission" date="2020-01" db="EMBL/GenBank/DDBJ databases">
        <authorList>
            <person name="Korhonen P.K.K."/>
            <person name="Guangxu M.G."/>
            <person name="Wang T.W."/>
            <person name="Stroehlein A.J.S."/>
            <person name="Young N.D."/>
            <person name="Ang C.-S.A."/>
            <person name="Fernando D.W.F."/>
            <person name="Lu H.L."/>
            <person name="Taylor S.T."/>
            <person name="Ehtesham M.E.M."/>
            <person name="Najaraj S.H.N."/>
            <person name="Harsha G.H.G."/>
            <person name="Madugundu A.M."/>
            <person name="Renuse S.R."/>
            <person name="Holt D.H."/>
            <person name="Pandey A.P."/>
            <person name="Papenfuss A.P."/>
            <person name="Gasser R.B.G."/>
            <person name="Fischer K.F."/>
        </authorList>
    </citation>
    <scope>NUCLEOTIDE SEQUENCE</scope>
    <source>
        <strain evidence="12">SSS_KF_BRIS2020</strain>
    </source>
</reference>
<feature type="domain" description="Fibronectin type-III" evidence="11">
    <location>
        <begin position="741"/>
        <end position="848"/>
    </location>
</feature>
<evidence type="ECO:0000256" key="5">
    <source>
        <dbReference type="ARBA" id="ARBA00023136"/>
    </source>
</evidence>
<dbReference type="GO" id="GO:0016020">
    <property type="term" value="C:membrane"/>
    <property type="evidence" value="ECO:0007669"/>
    <property type="project" value="UniProtKB-SubCell"/>
</dbReference>
<proteinExistence type="predicted"/>
<feature type="signal peptide" evidence="10">
    <location>
        <begin position="1"/>
        <end position="20"/>
    </location>
</feature>
<evidence type="ECO:0000256" key="2">
    <source>
        <dbReference type="ARBA" id="ARBA00022692"/>
    </source>
</evidence>
<dbReference type="SUPFAM" id="SSF49265">
    <property type="entry name" value="Fibronectin type III"/>
    <property type="match status" value="4"/>
</dbReference>
<keyword evidence="5 9" id="KW-0472">Membrane</keyword>
<dbReference type="InterPro" id="IPR015321">
    <property type="entry name" value="TypeI_recpt_CBD"/>
</dbReference>
<evidence type="ECO:0000256" key="8">
    <source>
        <dbReference type="SAM" id="MobiDB-lite"/>
    </source>
</evidence>
<reference evidence="14" key="1">
    <citation type="journal article" date="2020" name="PLoS Negl. Trop. Dis.">
        <title>High-quality nuclear genome for Sarcoptes scabiei-A critical resource for a neglected parasite.</title>
        <authorList>
            <person name="Korhonen P.K."/>
            <person name="Gasser R.B."/>
            <person name="Ma G."/>
            <person name="Wang T."/>
            <person name="Stroehlein A.J."/>
            <person name="Young N.D."/>
            <person name="Ang C.S."/>
            <person name="Fernando D.D."/>
            <person name="Lu H.C."/>
            <person name="Taylor S."/>
            <person name="Reynolds S.L."/>
            <person name="Mofiz E."/>
            <person name="Najaraj S.H."/>
            <person name="Gowda H."/>
            <person name="Madugundu A."/>
            <person name="Renuse S."/>
            <person name="Holt D."/>
            <person name="Pandey A."/>
            <person name="Papenfuss A.T."/>
            <person name="Fischer K."/>
        </authorList>
    </citation>
    <scope>NUCLEOTIDE SEQUENCE [LARGE SCALE GENOMIC DNA]</scope>
</reference>
<dbReference type="Pfam" id="PF00041">
    <property type="entry name" value="fn3"/>
    <property type="match status" value="1"/>
</dbReference>
<keyword evidence="3 10" id="KW-0732">Signal</keyword>
<feature type="chain" id="PRO_5038316137" evidence="10">
    <location>
        <begin position="21"/>
        <end position="1139"/>
    </location>
</feature>
<protein>
    <submittedName>
        <fullName evidence="12">Cytokine receptor</fullName>
    </submittedName>
</protein>
<feature type="domain" description="Fibronectin type-III" evidence="11">
    <location>
        <begin position="356"/>
        <end position="449"/>
    </location>
</feature>
<organism evidence="12">
    <name type="scientific">Sarcoptes scabiei</name>
    <name type="common">Itch mite</name>
    <name type="synonym">Acarus scabiei</name>
    <dbReference type="NCBI Taxonomy" id="52283"/>
    <lineage>
        <taxon>Eukaryota</taxon>
        <taxon>Metazoa</taxon>
        <taxon>Ecdysozoa</taxon>
        <taxon>Arthropoda</taxon>
        <taxon>Chelicerata</taxon>
        <taxon>Arachnida</taxon>
        <taxon>Acari</taxon>
        <taxon>Acariformes</taxon>
        <taxon>Sarcoptiformes</taxon>
        <taxon>Astigmata</taxon>
        <taxon>Psoroptidia</taxon>
        <taxon>Sarcoptoidea</taxon>
        <taxon>Sarcoptidae</taxon>
        <taxon>Sarcoptinae</taxon>
        <taxon>Sarcoptes</taxon>
    </lineage>
</organism>
<dbReference type="Gene3D" id="2.60.40.10">
    <property type="entry name" value="Immunoglobulins"/>
    <property type="match status" value="7"/>
</dbReference>
<keyword evidence="7" id="KW-0325">Glycoprotein</keyword>
<dbReference type="EMBL" id="WVUK01000059">
    <property type="protein sequence ID" value="KAF7491423.1"/>
    <property type="molecule type" value="Genomic_DNA"/>
</dbReference>
<dbReference type="Proteomes" id="UP000070412">
    <property type="component" value="Unassembled WGS sequence"/>
</dbReference>
<dbReference type="InterPro" id="IPR036116">
    <property type="entry name" value="FN3_sf"/>
</dbReference>
<dbReference type="InterPro" id="IPR013783">
    <property type="entry name" value="Ig-like_fold"/>
</dbReference>
<feature type="domain" description="Fibronectin type-III" evidence="11">
    <location>
        <begin position="555"/>
        <end position="657"/>
    </location>
</feature>
<evidence type="ECO:0000256" key="10">
    <source>
        <dbReference type="SAM" id="SignalP"/>
    </source>
</evidence>
<dbReference type="EnsemblMetazoa" id="SSS_5482s_mrna">
    <property type="protein sequence ID" value="KAF7491423.1"/>
    <property type="gene ID" value="SSS_5482"/>
</dbReference>
<keyword evidence="4 9" id="KW-1133">Transmembrane helix</keyword>
<reference evidence="13" key="3">
    <citation type="submission" date="2022-06" db="UniProtKB">
        <authorList>
            <consortium name="EnsemblMetazoa"/>
        </authorList>
    </citation>
    <scope>IDENTIFICATION</scope>
</reference>
<feature type="region of interest" description="Disordered" evidence="8">
    <location>
        <begin position="1060"/>
        <end position="1081"/>
    </location>
</feature>
<dbReference type="InterPro" id="IPR036179">
    <property type="entry name" value="Ig-like_dom_sf"/>
</dbReference>
<evidence type="ECO:0000256" key="4">
    <source>
        <dbReference type="ARBA" id="ARBA00022989"/>
    </source>
</evidence>
<feature type="transmembrane region" description="Helical" evidence="9">
    <location>
        <begin position="848"/>
        <end position="874"/>
    </location>
</feature>
<dbReference type="OrthoDB" id="6513570at2759"/>
<keyword evidence="14" id="KW-1185">Reference proteome</keyword>
<dbReference type="SMART" id="SM00060">
    <property type="entry name" value="FN3"/>
    <property type="match status" value="5"/>
</dbReference>
<evidence type="ECO:0000256" key="3">
    <source>
        <dbReference type="ARBA" id="ARBA00022729"/>
    </source>
</evidence>
<evidence type="ECO:0000256" key="1">
    <source>
        <dbReference type="ARBA" id="ARBA00004479"/>
    </source>
</evidence>
<keyword evidence="6 12" id="KW-0675">Receptor</keyword>
<evidence type="ECO:0000256" key="9">
    <source>
        <dbReference type="SAM" id="Phobius"/>
    </source>
</evidence>
<evidence type="ECO:0000313" key="14">
    <source>
        <dbReference type="Proteomes" id="UP000070412"/>
    </source>
</evidence>
<name>A0A834RD11_SARSC</name>
<evidence type="ECO:0000256" key="7">
    <source>
        <dbReference type="ARBA" id="ARBA00023180"/>
    </source>
</evidence>
<dbReference type="SUPFAM" id="SSF48726">
    <property type="entry name" value="Immunoglobulin"/>
    <property type="match status" value="1"/>
</dbReference>
<evidence type="ECO:0000313" key="12">
    <source>
        <dbReference type="EMBL" id="KAF7491423.1"/>
    </source>
</evidence>
<dbReference type="Pfam" id="PF09240">
    <property type="entry name" value="IL6Ra-bind"/>
    <property type="match status" value="1"/>
</dbReference>
<keyword evidence="2 9" id="KW-0812">Transmembrane</keyword>
<dbReference type="AlphaFoldDB" id="A0A834RD11"/>
<sequence length="1139" mass="132001">MVSLASRVLCLRLMMIMVKACLYSEEYGVLQPEVAYVEVGHELVFNCSLMKKYVDDGEIIVSEVFFTQNEVAIDSKYRHKIDDYTVQLKIPNASLTENGVYSCKFNTIDQKTKSICYSDAYIGFKPLKVQSFKCIYFYRQKLYCSWTKPINPIPNTQYSLFHYFEGLESEKKPCGNATIDEENNQQSCFWDHNTSHVIPLHTDKYYLILYGQNVFGITDQPFEYSLTSIVSLPPPRKFQFNKGLLQWIAPENVRLDEKLKNILVYKILVIDQNDQIVKVVNYSSHQNDYHNHSNELTRQPLNFFEFYEIHDLKPNTNYTLNITCKVNDPSNENWSKMASIKITTEAEVPFVSPKMINQSFETVRFFGSNRQVTLYWESLPENEQNGPNFEYLVSYSEKSENSWRNNVTKFPNITLILQSDVEYTFKIYSKNSIGLSKNFSSFVLPTKNDILWYNATNVLINMISVFKFDHGRYDINWTSINPTEVKDYTVFWCMAMDGICFTPIHWHSTSRNQFDLIVSNSHDYKFGISYNNYRGQTTGIIWAKCFVNMLSKKVDGINFSISDISATSVLVHWKLACEAQHAIIDKFHIPYCSKPNQCRTAYADKNTNQYLITDLEPHTTYNITVTSPQSIYKATHIRVKTEYGMPSTPEDFTVELIGKDFNLKWISPESSTIVQHYRLEMIGPQSLTSEFKIKTDFCVNQSCHFEIENKKKLKPYTEYSFFLSACNKHCSEKILQVYRTKPSNPGLMLSPTLTVVDEKLRVHLKPPADPNGPIDSYHVKIYEGTKLYLQNRVEGHRSYVDVNFNTCELLKNNKKYYISVKASNIHDNFELSGNYTEKMQIPMYCPSVYNVLFFTIICLVGFFLLFYLILFYSYKIFKSVKQKNDDFALNIAMEDQSFIEQFNHKTNREIIHPSDESESSFLESNSANANLHDSSNSINGTALLSSVELQSTNEPMTPILSNNTKTLDDSYDNDNIDRRSSSHYLSHQHDINKSQCDSKNYIKFTTKNFHSSHPNVSDLNHHDNLEYFWNQDESRRLLNETLSSYIPKEKSKSNQIMDVHTEQQSLTSSSHSSFPKEIDKNTSSLIKRKSQYSLSSRSSSTSSTKQAYVLIPSSNSNSKYLLHSHTTTHLPESYNWNHV</sequence>
<evidence type="ECO:0000313" key="13">
    <source>
        <dbReference type="EnsemblMetazoa" id="KAF7491423.1"/>
    </source>
</evidence>
<dbReference type="InterPro" id="IPR003961">
    <property type="entry name" value="FN3_dom"/>
</dbReference>
<evidence type="ECO:0000259" key="11">
    <source>
        <dbReference type="PROSITE" id="PS50853"/>
    </source>
</evidence>
<dbReference type="PROSITE" id="PS50853">
    <property type="entry name" value="FN3"/>
    <property type="match status" value="3"/>
</dbReference>
<comment type="subcellular location">
    <subcellularLocation>
        <location evidence="1">Membrane</location>
        <topology evidence="1">Single-pass type I membrane protein</topology>
    </subcellularLocation>
</comment>
<dbReference type="CDD" id="cd00063">
    <property type="entry name" value="FN3"/>
    <property type="match status" value="4"/>
</dbReference>